<dbReference type="EMBL" id="QUAH01000003">
    <property type="protein sequence ID" value="RFT16441.1"/>
    <property type="molecule type" value="Genomic_DNA"/>
</dbReference>
<dbReference type="Gene3D" id="3.20.20.140">
    <property type="entry name" value="Metal-dependent hydrolases"/>
    <property type="match status" value="1"/>
</dbReference>
<sequence>MNQPNRIAALLMTMLIMLALASGLEAAIELKKVSRPDELPGELASLARAGDYLVNDGKYLYLIAIEPRDFPEINYYPQPDGRGALLTLVPADSPAGNKILAGQVQVRTGLNYYYPGYTVVKTTAPRTKTAPLTIDLKADFESRDGAKATVSTSYTIPPEKGQVMIKSTFRNQGQKPIDRLSLSLYFNAMHFYNFNPYHREYFPNLNFRVYQKKTLYLGWVNLGSRPAELPEKLLPGQAMELNYALLVRKDVSELLTSIYGLLKKEVVPVEINLKNGQEAPAEVVVEEVLSSSVFFRHYVRGEGKLQALLPEGTYRVRAHFFPAIIEKTVRVSKSGDHQIELTRPAGGQLKLKLVDRKGKPLPGKISVFGLEGTRTPYFAPENPVESGRSWERFKNSVYLHPQPLEIELAAGRYLLVASYGPLYTSDRQVVEVLSGQSREITFTLDKAVNLKGYISIDPHLHTINSDGTLSVAERLRSIVAENLDVAIATDHNYVTDYQPELNRLGLSDYLRVFPGFEVTPLNSYIHFNNYPVVIKPEEKTRGAIIPLFEKVADLFNSCRQKNPTSLLQLNHPRAGNLGYFENAGLDKKTAESAQGDLSLGFDLIEIMNGASFHRGNDQAVTDWLNLLSQGYRFTAVGSSDSHGAAGGEPGYSRVVVRLPKKLKDLSWEDLASALKKGQSFVTNGPVVEFTVNRKFQPGDLLTDRDRKVRAWIRVQSAPWIEVSEVRVIVNGERKIIFPVVTPAVETEKFDRKFDIELTSDAYLLVEVIGTQSLYPVVQQPARNGEPEEAAVPYAITNPVFVDVDGNGLFDAPRAGRTFDSSRCP</sequence>
<comment type="caution">
    <text evidence="1">The sequence shown here is derived from an EMBL/GenBank/DDBJ whole genome shotgun (WGS) entry which is preliminary data.</text>
</comment>
<reference evidence="1 2" key="1">
    <citation type="submission" date="2018-08" db="EMBL/GenBank/DDBJ databases">
        <title>Genome analysis of the thermophilic bacterium of the candidate phylum Aminicenantes from deep subsurface aquifer revealed its physiology and ecological role.</title>
        <authorList>
            <person name="Kadnikov V.V."/>
            <person name="Mardanov A.V."/>
            <person name="Beletsky A.V."/>
            <person name="Karnachuk O.V."/>
            <person name="Ravin N.V."/>
        </authorList>
    </citation>
    <scope>NUCLEOTIDE SEQUENCE [LARGE SCALE GENOMIC DNA]</scope>
    <source>
        <strain evidence="1">BY38</strain>
    </source>
</reference>
<dbReference type="GO" id="GO:0035312">
    <property type="term" value="F:5'-3' DNA exonuclease activity"/>
    <property type="evidence" value="ECO:0007669"/>
    <property type="project" value="TreeGrafter"/>
</dbReference>
<dbReference type="NCBIfam" id="NF038032">
    <property type="entry name" value="CehA_McbA_metalo"/>
    <property type="match status" value="1"/>
</dbReference>
<evidence type="ECO:0000313" key="1">
    <source>
        <dbReference type="EMBL" id="RFT16441.1"/>
    </source>
</evidence>
<dbReference type="GO" id="GO:0004534">
    <property type="term" value="F:5'-3' RNA exonuclease activity"/>
    <property type="evidence" value="ECO:0007669"/>
    <property type="project" value="TreeGrafter"/>
</dbReference>
<proteinExistence type="predicted"/>
<dbReference type="SUPFAM" id="SSF89550">
    <property type="entry name" value="PHP domain-like"/>
    <property type="match status" value="1"/>
</dbReference>
<dbReference type="CDD" id="cd07432">
    <property type="entry name" value="PHP_HisPPase"/>
    <property type="match status" value="1"/>
</dbReference>
<name>A0A3E2BP18_9BACT</name>
<dbReference type="PANTHER" id="PTHR42924">
    <property type="entry name" value="EXONUCLEASE"/>
    <property type="match status" value="1"/>
</dbReference>
<dbReference type="AlphaFoldDB" id="A0A3E2BP18"/>
<dbReference type="InterPro" id="IPR016195">
    <property type="entry name" value="Pol/histidinol_Pase-like"/>
</dbReference>
<dbReference type="InterPro" id="IPR052018">
    <property type="entry name" value="PHP_domain"/>
</dbReference>
<dbReference type="PANTHER" id="PTHR42924:SF3">
    <property type="entry name" value="POLYMERASE_HISTIDINOL PHOSPHATASE N-TERMINAL DOMAIN-CONTAINING PROTEIN"/>
    <property type="match status" value="1"/>
</dbReference>
<gene>
    <name evidence="1" type="ORF">OP8BY_1619</name>
</gene>
<evidence type="ECO:0000313" key="2">
    <source>
        <dbReference type="Proteomes" id="UP000257323"/>
    </source>
</evidence>
<dbReference type="Proteomes" id="UP000257323">
    <property type="component" value="Unassembled WGS sequence"/>
</dbReference>
<protein>
    <submittedName>
        <fullName evidence="1">PHP domain protein</fullName>
    </submittedName>
</protein>
<accession>A0A3E2BP18</accession>
<organism evidence="1 2">
    <name type="scientific">Candidatus Saccharicenans subterraneus</name>
    <dbReference type="NCBI Taxonomy" id="2508984"/>
    <lineage>
        <taxon>Bacteria</taxon>
        <taxon>Candidatus Aminicenantota</taxon>
        <taxon>Candidatus Aminicenantia</taxon>
        <taxon>Candidatus Aminicenantales</taxon>
        <taxon>Candidatus Saccharicenantaceae</taxon>
        <taxon>Candidatus Saccharicenans</taxon>
    </lineage>
</organism>